<dbReference type="PANTHER" id="PTHR13318">
    <property type="entry name" value="PARTNER OF PAIRED, ISOFORM B-RELATED"/>
    <property type="match status" value="1"/>
</dbReference>
<protein>
    <submittedName>
        <fullName evidence="2">Uncharacterized protein</fullName>
    </submittedName>
</protein>
<dbReference type="Gene3D" id="3.80.10.10">
    <property type="entry name" value="Ribonuclease Inhibitor"/>
    <property type="match status" value="1"/>
</dbReference>
<name>A0A915CMD7_9BILA</name>
<dbReference type="GO" id="GO:0031146">
    <property type="term" value="P:SCF-dependent proteasomal ubiquitin-dependent protein catabolic process"/>
    <property type="evidence" value="ECO:0007669"/>
    <property type="project" value="TreeGrafter"/>
</dbReference>
<sequence length="467" mass="52348">MIGNDGRNKNPELRQAKINNVTIKYEGINVQIHLTLASRYSILNVLFYRFVQEKVQPFIVLVPCQEISSAIQSAASLTHVDFSGMAPFTDFTKCWTVVLSKIPVRQLQDLNLSGIVTSTPQLNQIANRFPKLKRINLGGSLVETESLSSFFTICSELETLDLSNNSINNVSFDELPLLTNLKLSLCEDINDYKISQITLRCPKMECLVLNVRGRISKSSLDAINLGLPRLKKLVIQGYFEGGLGQHFTTFFHLKSLEYLYISHQGFFTDPVLLSIALYTENGLLQLANLHQLECLSLRGFDSLVHMTEGALKEIAKSNTNLKKLYIPDSPEVTDDCISFVLDNCKDLVELDVFGCRQVTNKTLHALIAKLTTLHGINFPQDHGEKKPLRNANTPGCVSCTDPFLPPEECGPCCVALNEDNTFPQNIHEEEENMSLQQELLHQEEDEVEEVNNFRGGNNIKLEDPSAD</sequence>
<proteinExistence type="predicted"/>
<evidence type="ECO:0000313" key="1">
    <source>
        <dbReference type="Proteomes" id="UP000887574"/>
    </source>
</evidence>
<organism evidence="1 2">
    <name type="scientific">Ditylenchus dipsaci</name>
    <dbReference type="NCBI Taxonomy" id="166011"/>
    <lineage>
        <taxon>Eukaryota</taxon>
        <taxon>Metazoa</taxon>
        <taxon>Ecdysozoa</taxon>
        <taxon>Nematoda</taxon>
        <taxon>Chromadorea</taxon>
        <taxon>Rhabditida</taxon>
        <taxon>Tylenchina</taxon>
        <taxon>Tylenchomorpha</taxon>
        <taxon>Sphaerularioidea</taxon>
        <taxon>Anguinidae</taxon>
        <taxon>Anguininae</taxon>
        <taxon>Ditylenchus</taxon>
    </lineage>
</organism>
<keyword evidence="1" id="KW-1185">Reference proteome</keyword>
<dbReference type="Proteomes" id="UP000887574">
    <property type="component" value="Unplaced"/>
</dbReference>
<dbReference type="PROSITE" id="PS51450">
    <property type="entry name" value="LRR"/>
    <property type="match status" value="1"/>
</dbReference>
<dbReference type="InterPro" id="IPR032675">
    <property type="entry name" value="LRR_dom_sf"/>
</dbReference>
<dbReference type="WBParaSite" id="jg10169">
    <property type="protein sequence ID" value="jg10169"/>
    <property type="gene ID" value="jg10169"/>
</dbReference>
<dbReference type="AlphaFoldDB" id="A0A915CMD7"/>
<dbReference type="SUPFAM" id="SSF52047">
    <property type="entry name" value="RNI-like"/>
    <property type="match status" value="1"/>
</dbReference>
<dbReference type="InterPro" id="IPR001611">
    <property type="entry name" value="Leu-rich_rpt"/>
</dbReference>
<dbReference type="GO" id="GO:0019005">
    <property type="term" value="C:SCF ubiquitin ligase complex"/>
    <property type="evidence" value="ECO:0007669"/>
    <property type="project" value="TreeGrafter"/>
</dbReference>
<accession>A0A915CMD7</accession>
<reference evidence="2" key="1">
    <citation type="submission" date="2022-11" db="UniProtKB">
        <authorList>
            <consortium name="WormBaseParasite"/>
        </authorList>
    </citation>
    <scope>IDENTIFICATION</scope>
</reference>
<evidence type="ECO:0000313" key="2">
    <source>
        <dbReference type="WBParaSite" id="jg10169"/>
    </source>
</evidence>